<evidence type="ECO:0000256" key="7">
    <source>
        <dbReference type="ARBA" id="ARBA00022796"/>
    </source>
</evidence>
<dbReference type="SFLD" id="SFLDS00003">
    <property type="entry name" value="Haloacid_Dehalogenase"/>
    <property type="match status" value="1"/>
</dbReference>
<dbReference type="OrthoDB" id="9760364at2"/>
<accession>A0A437S7W2</accession>
<dbReference type="Gene3D" id="2.70.150.10">
    <property type="entry name" value="Calcium-transporting ATPase, cytoplasmic transduction domain A"/>
    <property type="match status" value="1"/>
</dbReference>
<dbReference type="GO" id="GO:0005507">
    <property type="term" value="F:copper ion binding"/>
    <property type="evidence" value="ECO:0007669"/>
    <property type="project" value="TreeGrafter"/>
</dbReference>
<comment type="catalytic activity">
    <reaction evidence="13">
        <text>Cu(+)(in) + ATP + H2O = Cu(+)(out) + ADP + phosphate + H(+)</text>
        <dbReference type="Rhea" id="RHEA:25792"/>
        <dbReference type="ChEBI" id="CHEBI:15377"/>
        <dbReference type="ChEBI" id="CHEBI:15378"/>
        <dbReference type="ChEBI" id="CHEBI:30616"/>
        <dbReference type="ChEBI" id="CHEBI:43474"/>
        <dbReference type="ChEBI" id="CHEBI:49552"/>
        <dbReference type="ChEBI" id="CHEBI:456216"/>
        <dbReference type="EC" id="7.2.2.8"/>
    </reaction>
</comment>
<keyword evidence="9" id="KW-1278">Translocase</keyword>
<dbReference type="SUPFAM" id="SSF81653">
    <property type="entry name" value="Calcium ATPase, transduction domain A"/>
    <property type="match status" value="1"/>
</dbReference>
<dbReference type="PRINTS" id="PR00119">
    <property type="entry name" value="CATATPASE"/>
</dbReference>
<dbReference type="InterPro" id="IPR008250">
    <property type="entry name" value="ATPase_P-typ_transduc_dom_A_sf"/>
</dbReference>
<evidence type="ECO:0000256" key="1">
    <source>
        <dbReference type="ARBA" id="ARBA00004651"/>
    </source>
</evidence>
<evidence type="ECO:0000256" key="11">
    <source>
        <dbReference type="ARBA" id="ARBA00023008"/>
    </source>
</evidence>
<dbReference type="CDD" id="cd07552">
    <property type="entry name" value="P-type_ATPase_Cu-like"/>
    <property type="match status" value="1"/>
</dbReference>
<dbReference type="InterPro" id="IPR018303">
    <property type="entry name" value="ATPase_P-typ_P_site"/>
</dbReference>
<dbReference type="InterPro" id="IPR036412">
    <property type="entry name" value="HAD-like_sf"/>
</dbReference>
<dbReference type="EMBL" id="RLIH01000004">
    <property type="protein sequence ID" value="RVU55156.1"/>
    <property type="molecule type" value="Genomic_DNA"/>
</dbReference>
<feature type="region of interest" description="Disordered" evidence="15">
    <location>
        <begin position="43"/>
        <end position="71"/>
    </location>
</feature>
<keyword evidence="12 14" id="KW-0472">Membrane</keyword>
<name>A0A437S7W2_9FIRM</name>
<comment type="similarity">
    <text evidence="2 14">Belongs to the cation transport ATPase (P-type) (TC 3.A.3) family. Type IB subfamily.</text>
</comment>
<dbReference type="AlphaFoldDB" id="A0A437S7W2"/>
<evidence type="ECO:0000256" key="9">
    <source>
        <dbReference type="ARBA" id="ARBA00022967"/>
    </source>
</evidence>
<dbReference type="SFLD" id="SFLDG00002">
    <property type="entry name" value="C1.7:_P-type_atpase_like"/>
    <property type="match status" value="1"/>
</dbReference>
<feature type="transmembrane region" description="Helical" evidence="14">
    <location>
        <begin position="119"/>
        <end position="140"/>
    </location>
</feature>
<evidence type="ECO:0000259" key="16">
    <source>
        <dbReference type="Pfam" id="PF00122"/>
    </source>
</evidence>
<dbReference type="InterPro" id="IPR023299">
    <property type="entry name" value="ATPase_P-typ_cyto_dom_N"/>
</dbReference>
<dbReference type="NCBIfam" id="TIGR01525">
    <property type="entry name" value="ATPase-IB_hvy"/>
    <property type="match status" value="1"/>
</dbReference>
<dbReference type="InterPro" id="IPR023214">
    <property type="entry name" value="HAD_sf"/>
</dbReference>
<dbReference type="GO" id="GO:0016887">
    <property type="term" value="F:ATP hydrolysis activity"/>
    <property type="evidence" value="ECO:0007669"/>
    <property type="project" value="InterPro"/>
</dbReference>
<feature type="region of interest" description="Disordered" evidence="15">
    <location>
        <begin position="1"/>
        <end position="31"/>
    </location>
</feature>
<feature type="transmembrane region" description="Helical" evidence="14">
    <location>
        <begin position="374"/>
        <end position="394"/>
    </location>
</feature>
<evidence type="ECO:0000256" key="8">
    <source>
        <dbReference type="ARBA" id="ARBA00022840"/>
    </source>
</evidence>
<dbReference type="Gene3D" id="3.40.50.1000">
    <property type="entry name" value="HAD superfamily/HAD-like"/>
    <property type="match status" value="1"/>
</dbReference>
<reference evidence="17 18" key="1">
    <citation type="submission" date="2018-11" db="EMBL/GenBank/DDBJ databases">
        <title>Genome sequencing and assembly of Anaerosphaera sp. nov., GS7-6-2.</title>
        <authorList>
            <person name="Rettenmaier R."/>
            <person name="Liebl W."/>
            <person name="Zverlov V."/>
        </authorList>
    </citation>
    <scope>NUCLEOTIDE SEQUENCE [LARGE SCALE GENOMIC DNA]</scope>
    <source>
        <strain evidence="17 18">GS7-6-2</strain>
    </source>
</reference>
<dbReference type="Pfam" id="PF00702">
    <property type="entry name" value="Hydrolase"/>
    <property type="match status" value="1"/>
</dbReference>
<dbReference type="PRINTS" id="PR00943">
    <property type="entry name" value="CUATPASE"/>
</dbReference>
<proteinExistence type="inferred from homology"/>
<dbReference type="SUPFAM" id="SSF56784">
    <property type="entry name" value="HAD-like"/>
    <property type="match status" value="1"/>
</dbReference>
<sequence length="734" mass="80297">MEEKEVEHRGRYENLQRDSEYSSSTMEEKSSMDMEHMNHVHKKTHKTDRDGHHISHMDEDSSMDKHSHMDHSNMEHSGHMEHMGNLKQKFFISLIFAIPILLLSPMMGISLPFQFTFRGSQWVVLILSTIIFFYGGRPFLKGAQKELKDRSPAMMTLISLGITTSYIYSVYAFVSNNFFPGKEHIMDFFWELATLILIMLLGHWIEMKAVSGAGDALKSMAKLLPAQASVEQEDGSFQKVDIEKLKVDQVVMVKSGEKIPADGIILEGSSNVNEAMLTGESKEVSKKEGDSVIGGSLNGAGSIKVKVTGTGETGYLAQVMQLVGDAQKAKSKAETMSDKVARYLFYIALIVGIISFGVWYAVTGDLNVGVTRMVTVFVIACPHALGLAIPLVVARSTSLGAQRGLLLRNRQALETATKVDVVMMDKTGTLTEGNFKVKEVVSFSDDYSSDEVLSIMAALEEGSSHPLGISTVSEAKSRNLKIPRAKEINNLAGVGLEGRLSEGKDVKIVTANYLEKNKYNYDKDYYREISSKGYSISFLILEEEVLGLIAQGDEIKSESKILIEKLKSKGIKPVMLTGDNEAAASKVADLLNIEDFKFSLLPEDKEKLVSQYEKEGKVTMMVGDGVNDAPSLARANVGVAIGAGTDVAIDAADVILVKSNPSDILHFLSLAENTTRKMVQNLWWGAGYNIVAIPLASGILAPFNIILSPAVGAILMSLSTVIVAINALSLNIKE</sequence>
<keyword evidence="6 14" id="KW-0547">Nucleotide-binding</keyword>
<dbReference type="InterPro" id="IPR044492">
    <property type="entry name" value="P_typ_ATPase_HD_dom"/>
</dbReference>
<feature type="domain" description="P-type ATPase A" evidence="16">
    <location>
        <begin position="223"/>
        <end position="323"/>
    </location>
</feature>
<dbReference type="Proteomes" id="UP000288812">
    <property type="component" value="Unassembled WGS sequence"/>
</dbReference>
<evidence type="ECO:0000256" key="2">
    <source>
        <dbReference type="ARBA" id="ARBA00006024"/>
    </source>
</evidence>
<feature type="transmembrane region" description="Helical" evidence="14">
    <location>
        <begin position="343"/>
        <end position="362"/>
    </location>
</feature>
<protein>
    <recommendedName>
        <fullName evidence="3">P-type Cu(+) transporter</fullName>
        <ecNumber evidence="3">7.2.2.8</ecNumber>
    </recommendedName>
</protein>
<evidence type="ECO:0000256" key="14">
    <source>
        <dbReference type="RuleBase" id="RU362081"/>
    </source>
</evidence>
<dbReference type="GO" id="GO:0005886">
    <property type="term" value="C:plasma membrane"/>
    <property type="evidence" value="ECO:0007669"/>
    <property type="project" value="UniProtKB-SubCell"/>
</dbReference>
<keyword evidence="18" id="KW-1185">Reference proteome</keyword>
<dbReference type="GO" id="GO:0043682">
    <property type="term" value="F:P-type divalent copper transporter activity"/>
    <property type="evidence" value="ECO:0007669"/>
    <property type="project" value="TreeGrafter"/>
</dbReference>
<evidence type="ECO:0000256" key="5">
    <source>
        <dbReference type="ARBA" id="ARBA00022723"/>
    </source>
</evidence>
<dbReference type="InterPro" id="IPR023298">
    <property type="entry name" value="ATPase_P-typ_TM_dom_sf"/>
</dbReference>
<evidence type="ECO:0000256" key="6">
    <source>
        <dbReference type="ARBA" id="ARBA00022741"/>
    </source>
</evidence>
<dbReference type="PANTHER" id="PTHR43520">
    <property type="entry name" value="ATP7, ISOFORM B"/>
    <property type="match status" value="1"/>
</dbReference>
<keyword evidence="7" id="KW-0813">Transport</keyword>
<dbReference type="EC" id="7.2.2.8" evidence="3"/>
<comment type="caution">
    <text evidence="17">The sequence shown here is derived from an EMBL/GenBank/DDBJ whole genome shotgun (WGS) entry which is preliminary data.</text>
</comment>
<dbReference type="InterPro" id="IPR059000">
    <property type="entry name" value="ATPase_P-type_domA"/>
</dbReference>
<keyword evidence="11" id="KW-0186">Copper</keyword>
<evidence type="ECO:0000313" key="18">
    <source>
        <dbReference type="Proteomes" id="UP000288812"/>
    </source>
</evidence>
<keyword evidence="4 14" id="KW-0812">Transmembrane</keyword>
<organism evidence="17 18">
    <name type="scientific">Anaerosphaera multitolerans</name>
    <dbReference type="NCBI Taxonomy" id="2487351"/>
    <lineage>
        <taxon>Bacteria</taxon>
        <taxon>Bacillati</taxon>
        <taxon>Bacillota</taxon>
        <taxon>Tissierellia</taxon>
        <taxon>Tissierellales</taxon>
        <taxon>Peptoniphilaceae</taxon>
        <taxon>Anaerosphaera</taxon>
    </lineage>
</organism>
<dbReference type="SUPFAM" id="SSF81665">
    <property type="entry name" value="Calcium ATPase, transmembrane domain M"/>
    <property type="match status" value="1"/>
</dbReference>
<evidence type="ECO:0000256" key="3">
    <source>
        <dbReference type="ARBA" id="ARBA00012517"/>
    </source>
</evidence>
<dbReference type="PANTHER" id="PTHR43520:SF8">
    <property type="entry name" value="P-TYPE CU(+) TRANSPORTER"/>
    <property type="match status" value="1"/>
</dbReference>
<dbReference type="NCBIfam" id="TIGR01511">
    <property type="entry name" value="ATPase-IB1_Cu"/>
    <property type="match status" value="1"/>
</dbReference>
<evidence type="ECO:0000256" key="13">
    <source>
        <dbReference type="ARBA" id="ARBA00049289"/>
    </source>
</evidence>
<keyword evidence="7" id="KW-0406">Ion transport</keyword>
<feature type="transmembrane region" description="Helical" evidence="14">
    <location>
        <begin position="713"/>
        <end position="732"/>
    </location>
</feature>
<feature type="compositionally biased region" description="Basic and acidic residues" evidence="15">
    <location>
        <begin position="47"/>
        <end position="71"/>
    </location>
</feature>
<dbReference type="InterPro" id="IPR027256">
    <property type="entry name" value="P-typ_ATPase_IB"/>
</dbReference>
<evidence type="ECO:0000256" key="10">
    <source>
        <dbReference type="ARBA" id="ARBA00022989"/>
    </source>
</evidence>
<keyword evidence="10 14" id="KW-1133">Transmembrane helix</keyword>
<keyword evidence="8 14" id="KW-0067">ATP-binding</keyword>
<dbReference type="GO" id="GO:0140581">
    <property type="term" value="F:P-type monovalent copper transporter activity"/>
    <property type="evidence" value="ECO:0007669"/>
    <property type="project" value="UniProtKB-EC"/>
</dbReference>
<dbReference type="PROSITE" id="PS00154">
    <property type="entry name" value="ATPASE_E1_E2"/>
    <property type="match status" value="1"/>
</dbReference>
<evidence type="ECO:0000256" key="12">
    <source>
        <dbReference type="ARBA" id="ARBA00023136"/>
    </source>
</evidence>
<feature type="transmembrane region" description="Helical" evidence="14">
    <location>
        <begin position="185"/>
        <end position="205"/>
    </location>
</feature>
<keyword evidence="7" id="KW-0187">Copper transport</keyword>
<keyword evidence="14" id="KW-1003">Cell membrane</keyword>
<evidence type="ECO:0000256" key="15">
    <source>
        <dbReference type="SAM" id="MobiDB-lite"/>
    </source>
</evidence>
<dbReference type="SFLD" id="SFLDF00027">
    <property type="entry name" value="p-type_atpase"/>
    <property type="match status" value="1"/>
</dbReference>
<dbReference type="Gene3D" id="3.40.1110.10">
    <property type="entry name" value="Calcium-transporting ATPase, cytoplasmic domain N"/>
    <property type="match status" value="1"/>
</dbReference>
<feature type="transmembrane region" description="Helical" evidence="14">
    <location>
        <begin position="90"/>
        <end position="113"/>
    </location>
</feature>
<dbReference type="NCBIfam" id="TIGR01494">
    <property type="entry name" value="ATPase_P-type"/>
    <property type="match status" value="1"/>
</dbReference>
<dbReference type="Pfam" id="PF00122">
    <property type="entry name" value="E1-E2_ATPase"/>
    <property type="match status" value="1"/>
</dbReference>
<dbReference type="GO" id="GO:0055070">
    <property type="term" value="P:copper ion homeostasis"/>
    <property type="evidence" value="ECO:0007669"/>
    <property type="project" value="TreeGrafter"/>
</dbReference>
<gene>
    <name evidence="17" type="ORF">EF514_03750</name>
</gene>
<dbReference type="FunFam" id="2.70.150.10:FF:000002">
    <property type="entry name" value="Copper-transporting ATPase 1, putative"/>
    <property type="match status" value="1"/>
</dbReference>
<dbReference type="GO" id="GO:0005524">
    <property type="term" value="F:ATP binding"/>
    <property type="evidence" value="ECO:0007669"/>
    <property type="project" value="UniProtKB-UniRule"/>
</dbReference>
<evidence type="ECO:0000313" key="17">
    <source>
        <dbReference type="EMBL" id="RVU55156.1"/>
    </source>
</evidence>
<feature type="transmembrane region" description="Helical" evidence="14">
    <location>
        <begin position="686"/>
        <end position="707"/>
    </location>
</feature>
<feature type="transmembrane region" description="Helical" evidence="14">
    <location>
        <begin position="152"/>
        <end position="173"/>
    </location>
</feature>
<evidence type="ECO:0000256" key="4">
    <source>
        <dbReference type="ARBA" id="ARBA00022692"/>
    </source>
</evidence>
<comment type="subcellular location">
    <subcellularLocation>
        <location evidence="1">Cell membrane</location>
        <topology evidence="1">Multi-pass membrane protein</topology>
    </subcellularLocation>
</comment>
<keyword evidence="5 14" id="KW-0479">Metal-binding</keyword>
<dbReference type="InterPro" id="IPR001757">
    <property type="entry name" value="P_typ_ATPase"/>
</dbReference>